<feature type="binding site" evidence="10">
    <location>
        <position position="294"/>
    </location>
    <ligand>
        <name>ATP</name>
        <dbReference type="ChEBI" id="CHEBI:30616"/>
    </ligand>
</feature>
<dbReference type="Pfam" id="PF13537">
    <property type="entry name" value="GATase_7"/>
    <property type="match status" value="1"/>
</dbReference>
<comment type="similarity">
    <text evidence="2">Belongs to the asparagine synthetase family.</text>
</comment>
<dbReference type="GO" id="GO:0005524">
    <property type="term" value="F:ATP binding"/>
    <property type="evidence" value="ECO:0007669"/>
    <property type="project" value="UniProtKB-KW"/>
</dbReference>
<dbReference type="InterPro" id="IPR017932">
    <property type="entry name" value="GATase_2_dom"/>
</dbReference>
<dbReference type="GO" id="GO:0005829">
    <property type="term" value="C:cytosol"/>
    <property type="evidence" value="ECO:0007669"/>
    <property type="project" value="TreeGrafter"/>
</dbReference>
<feature type="binding site" evidence="10">
    <location>
        <begin position="377"/>
        <end position="378"/>
    </location>
    <ligand>
        <name>ATP</name>
        <dbReference type="ChEBI" id="CHEBI:30616"/>
    </ligand>
</feature>
<evidence type="ECO:0000313" key="13">
    <source>
        <dbReference type="EMBL" id="KAB3534114.1"/>
    </source>
</evidence>
<keyword evidence="14" id="KW-1185">Reference proteome</keyword>
<dbReference type="Proteomes" id="UP000432715">
    <property type="component" value="Unassembled WGS sequence"/>
</dbReference>
<comment type="caution">
    <text evidence="13">The sequence shown here is derived from an EMBL/GenBank/DDBJ whole genome shotgun (WGS) entry which is preliminary data.</text>
</comment>
<dbReference type="InterPro" id="IPR001962">
    <property type="entry name" value="Asn_synthase"/>
</dbReference>
<keyword evidence="7 9" id="KW-0315">Glutamine amidotransferase</keyword>
<proteinExistence type="inferred from homology"/>
<keyword evidence="5 10" id="KW-0067">ATP-binding</keyword>
<name>A0A6I0FER1_9FIRM</name>
<reference evidence="13 14" key="1">
    <citation type="submission" date="2019-10" db="EMBL/GenBank/DDBJ databases">
        <title>Alkaliphilus serpentinus sp. nov. and Alkaliphilus pronyensis sp. nov., two novel anaerobic alkaliphilic species isolated from the serpentinized-hosted hydrothermal field of the Prony Bay (New Caledonia).</title>
        <authorList>
            <person name="Postec A."/>
        </authorList>
    </citation>
    <scope>NUCLEOTIDE SEQUENCE [LARGE SCALE GENOMIC DNA]</scope>
    <source>
        <strain evidence="13 14">LacV</strain>
    </source>
</reference>
<evidence type="ECO:0000256" key="10">
    <source>
        <dbReference type="PIRSR" id="PIRSR001589-2"/>
    </source>
</evidence>
<feature type="domain" description="Glutamine amidotransferase type-2" evidence="12">
    <location>
        <begin position="2"/>
        <end position="216"/>
    </location>
</feature>
<keyword evidence="4 10" id="KW-0547">Nucleotide-binding</keyword>
<dbReference type="Pfam" id="PF00733">
    <property type="entry name" value="Asn_synthase"/>
    <property type="match status" value="1"/>
</dbReference>
<feature type="binding site" evidence="10">
    <location>
        <position position="102"/>
    </location>
    <ligand>
        <name>L-glutamine</name>
        <dbReference type="ChEBI" id="CHEBI:58359"/>
    </ligand>
</feature>
<evidence type="ECO:0000256" key="11">
    <source>
        <dbReference type="PIRSR" id="PIRSR001589-3"/>
    </source>
</evidence>
<evidence type="ECO:0000256" key="5">
    <source>
        <dbReference type="ARBA" id="ARBA00022840"/>
    </source>
</evidence>
<dbReference type="PROSITE" id="PS51278">
    <property type="entry name" value="GATASE_TYPE_2"/>
    <property type="match status" value="1"/>
</dbReference>
<comment type="pathway">
    <text evidence="1">Amino-acid biosynthesis; L-asparagine biosynthesis; L-asparagine from L-aspartate (L-Gln route): step 1/1.</text>
</comment>
<dbReference type="OrthoDB" id="9763290at2"/>
<evidence type="ECO:0000259" key="12">
    <source>
        <dbReference type="PROSITE" id="PS51278"/>
    </source>
</evidence>
<evidence type="ECO:0000256" key="8">
    <source>
        <dbReference type="ARBA" id="ARBA00048741"/>
    </source>
</evidence>
<feature type="active site" description="For GATase activity" evidence="9">
    <location>
        <position position="2"/>
    </location>
</feature>
<organism evidence="13 14">
    <name type="scientific">Alkaliphilus pronyensis</name>
    <dbReference type="NCBI Taxonomy" id="1482732"/>
    <lineage>
        <taxon>Bacteria</taxon>
        <taxon>Bacillati</taxon>
        <taxon>Bacillota</taxon>
        <taxon>Clostridia</taxon>
        <taxon>Peptostreptococcales</taxon>
        <taxon>Natronincolaceae</taxon>
        <taxon>Alkaliphilus</taxon>
    </lineage>
</organism>
<dbReference type="SUPFAM" id="SSF52402">
    <property type="entry name" value="Adenine nucleotide alpha hydrolases-like"/>
    <property type="match status" value="1"/>
</dbReference>
<dbReference type="PANTHER" id="PTHR43284">
    <property type="entry name" value="ASPARAGINE SYNTHETASE (GLUTAMINE-HYDROLYZING)"/>
    <property type="match status" value="1"/>
</dbReference>
<dbReference type="EC" id="6.3.5.4" evidence="3"/>
<keyword evidence="9" id="KW-0028">Amino-acid biosynthesis</keyword>
<dbReference type="EMBL" id="WBZC01000032">
    <property type="protein sequence ID" value="KAB3534114.1"/>
    <property type="molecule type" value="Genomic_DNA"/>
</dbReference>
<dbReference type="CDD" id="cd01991">
    <property type="entry name" value="Asn_synthase_B_C"/>
    <property type="match status" value="1"/>
</dbReference>
<keyword evidence="13" id="KW-0436">Ligase</keyword>
<dbReference type="InterPro" id="IPR006426">
    <property type="entry name" value="Asn_synth_AEB"/>
</dbReference>
<accession>A0A6I0FER1</accession>
<dbReference type="GO" id="GO:0006529">
    <property type="term" value="P:asparagine biosynthetic process"/>
    <property type="evidence" value="ECO:0007669"/>
    <property type="project" value="UniProtKB-KW"/>
</dbReference>
<evidence type="ECO:0000256" key="3">
    <source>
        <dbReference type="ARBA" id="ARBA00012737"/>
    </source>
</evidence>
<evidence type="ECO:0000256" key="1">
    <source>
        <dbReference type="ARBA" id="ARBA00005187"/>
    </source>
</evidence>
<dbReference type="SUPFAM" id="SSF56235">
    <property type="entry name" value="N-terminal nucleophile aminohydrolases (Ntn hydrolases)"/>
    <property type="match status" value="1"/>
</dbReference>
<dbReference type="PIRSF" id="PIRSF001589">
    <property type="entry name" value="Asn_synthetase_glu-h"/>
    <property type="match status" value="1"/>
</dbReference>
<feature type="site" description="Important for beta-aspartyl-AMP intermediate formation" evidence="11">
    <location>
        <position position="379"/>
    </location>
</feature>
<protein>
    <recommendedName>
        <fullName evidence="3">asparagine synthase (glutamine-hydrolyzing)</fullName>
        <ecNumber evidence="3">6.3.5.4</ecNumber>
    </recommendedName>
</protein>
<dbReference type="InterPro" id="IPR033738">
    <property type="entry name" value="AsnB_N"/>
</dbReference>
<dbReference type="GO" id="GO:0004066">
    <property type="term" value="F:asparagine synthase (glutamine-hydrolyzing) activity"/>
    <property type="evidence" value="ECO:0007669"/>
    <property type="project" value="UniProtKB-EC"/>
</dbReference>
<dbReference type="Gene3D" id="3.40.50.620">
    <property type="entry name" value="HUPs"/>
    <property type="match status" value="1"/>
</dbReference>
<dbReference type="NCBIfam" id="TIGR01536">
    <property type="entry name" value="asn_synth_AEB"/>
    <property type="match status" value="1"/>
</dbReference>
<dbReference type="PANTHER" id="PTHR43284:SF1">
    <property type="entry name" value="ASPARAGINE SYNTHETASE"/>
    <property type="match status" value="1"/>
</dbReference>
<comment type="catalytic activity">
    <reaction evidence="8">
        <text>L-aspartate + L-glutamine + ATP + H2O = L-asparagine + L-glutamate + AMP + diphosphate + H(+)</text>
        <dbReference type="Rhea" id="RHEA:12228"/>
        <dbReference type="ChEBI" id="CHEBI:15377"/>
        <dbReference type="ChEBI" id="CHEBI:15378"/>
        <dbReference type="ChEBI" id="CHEBI:29985"/>
        <dbReference type="ChEBI" id="CHEBI:29991"/>
        <dbReference type="ChEBI" id="CHEBI:30616"/>
        <dbReference type="ChEBI" id="CHEBI:33019"/>
        <dbReference type="ChEBI" id="CHEBI:58048"/>
        <dbReference type="ChEBI" id="CHEBI:58359"/>
        <dbReference type="ChEBI" id="CHEBI:456215"/>
        <dbReference type="EC" id="6.3.5.4"/>
    </reaction>
</comment>
<evidence type="ECO:0000256" key="2">
    <source>
        <dbReference type="ARBA" id="ARBA00005752"/>
    </source>
</evidence>
<keyword evidence="6 9" id="KW-0061">Asparagine biosynthesis</keyword>
<sequence>MCGIAGWTNLKENIINRDSIIRKMISTLTSRGPDAWDTYMSNNCLLGHRRLIVVDPEGGGQPMTRKIGDISYTIVYNGELYNTESVRKRLLGKGYNFKSYSDTEVLLLSYIEWGLGCLDKLNGIFAFAIWNTQKKELFMARDRLGVKPLFYANINNNMLFASEIKAILANPIVPPVLTNEGVMELFGLGPARALGSGIIKDIREIPPAHYLLYNEEGVKLKQYWQLESKPHTDDFNTTVNRVKELLVDAVERQLISDVPVCAFLSGGLDSSAISAVAAQKFKEDGKGSLNTYSIDYTDNNNYFKPSMFQPDADSSYIKLMREFIGSNHHFITTDTPQLIKALYEAVKANDLPGMADVDSSLYLFCKEVKEKSTVALSGECADEIFGGYPWFTREDLINSNTFPWSQAIKERKAILSSDYSKLPMVEYVNNHYQNTLKEVPRYEGDTIAEARIREIFYLNLKWFMITLLNRKDRMSMANGLEVRVPFADHWLVEYVWNIPWSMKYHENREKGLLRKALEDILPPEIINRKKSPYPKTHNPSYLKAVKNQLSTIIENKKSPLLQLINKDKIKDIIETDGKSFSKPWFGQLMTGPQLMAYLIQIDIWMREYKIKLQ</sequence>
<dbReference type="InterPro" id="IPR051786">
    <property type="entry name" value="ASN_synthetase/amidase"/>
</dbReference>
<evidence type="ECO:0000256" key="9">
    <source>
        <dbReference type="PIRSR" id="PIRSR001589-1"/>
    </source>
</evidence>
<gene>
    <name evidence="13" type="primary">asnB</name>
    <name evidence="13" type="ORF">F8154_09630</name>
</gene>
<evidence type="ECO:0000256" key="7">
    <source>
        <dbReference type="ARBA" id="ARBA00022962"/>
    </source>
</evidence>
<evidence type="ECO:0000256" key="6">
    <source>
        <dbReference type="ARBA" id="ARBA00022888"/>
    </source>
</evidence>
<dbReference type="InterPro" id="IPR029055">
    <property type="entry name" value="Ntn_hydrolases_N"/>
</dbReference>
<dbReference type="Gene3D" id="3.60.20.10">
    <property type="entry name" value="Glutamine Phosphoribosylpyrophosphate, subunit 1, domain 1"/>
    <property type="match status" value="1"/>
</dbReference>
<dbReference type="AlphaFoldDB" id="A0A6I0FER1"/>
<dbReference type="CDD" id="cd00712">
    <property type="entry name" value="AsnB"/>
    <property type="match status" value="1"/>
</dbReference>
<dbReference type="InterPro" id="IPR014729">
    <property type="entry name" value="Rossmann-like_a/b/a_fold"/>
</dbReference>
<evidence type="ECO:0000313" key="14">
    <source>
        <dbReference type="Proteomes" id="UP000432715"/>
    </source>
</evidence>
<evidence type="ECO:0000256" key="4">
    <source>
        <dbReference type="ARBA" id="ARBA00022741"/>
    </source>
</evidence>